<feature type="chain" id="PRO_5025418500" evidence="2">
    <location>
        <begin position="23"/>
        <end position="190"/>
    </location>
</feature>
<keyword evidence="2" id="KW-0732">Signal</keyword>
<gene>
    <name evidence="4" type="ORF">K491DRAFT_780044</name>
</gene>
<name>A0A6A6T1B6_9PLEO</name>
<dbReference type="Gene3D" id="2.60.120.330">
    <property type="entry name" value="B-lactam Antibiotic, Isopenicillin N Synthase, Chain"/>
    <property type="match status" value="1"/>
</dbReference>
<protein>
    <submittedName>
        <fullName evidence="4">Clavaminate synthase-like protein</fullName>
    </submittedName>
</protein>
<dbReference type="AlphaFoldDB" id="A0A6A6T1B6"/>
<dbReference type="InterPro" id="IPR044861">
    <property type="entry name" value="IPNS-like_FE2OG_OXY"/>
</dbReference>
<dbReference type="SUPFAM" id="SSF51197">
    <property type="entry name" value="Clavaminate synthase-like"/>
    <property type="match status" value="1"/>
</dbReference>
<proteinExistence type="inferred from homology"/>
<organism evidence="4 5">
    <name type="scientific">Lophiostoma macrostomum CBS 122681</name>
    <dbReference type="NCBI Taxonomy" id="1314788"/>
    <lineage>
        <taxon>Eukaryota</taxon>
        <taxon>Fungi</taxon>
        <taxon>Dikarya</taxon>
        <taxon>Ascomycota</taxon>
        <taxon>Pezizomycotina</taxon>
        <taxon>Dothideomycetes</taxon>
        <taxon>Pleosporomycetidae</taxon>
        <taxon>Pleosporales</taxon>
        <taxon>Lophiostomataceae</taxon>
        <taxon>Lophiostoma</taxon>
    </lineage>
</organism>
<keyword evidence="5" id="KW-1185">Reference proteome</keyword>
<dbReference type="EMBL" id="MU004374">
    <property type="protein sequence ID" value="KAF2653869.1"/>
    <property type="molecule type" value="Genomic_DNA"/>
</dbReference>
<sequence length="190" mass="21487">MKTQWLFKQSAIGLLAPIAALSLPSDLSNADLADSFSGVARRHSDPTIPDFRRLVSDPSQLSFSDETTVESPEFAVEDAFSGIVNIGDQLQSWTNGLYVSTFHRVLNYSGEERYSIPFFFSANFETVIKPIEKFVPAGSTVEYEDITAGEMYKNAMIRFHTIAKNHPVFSRYLRKGIHDEEYEGQDHFVY</sequence>
<feature type="signal peptide" evidence="2">
    <location>
        <begin position="1"/>
        <end position="22"/>
    </location>
</feature>
<dbReference type="InterPro" id="IPR050231">
    <property type="entry name" value="Iron_ascorbate_oxido_reductase"/>
</dbReference>
<dbReference type="InterPro" id="IPR027443">
    <property type="entry name" value="IPNS-like_sf"/>
</dbReference>
<feature type="domain" description="Isopenicillin N synthase-like Fe(2+) 2OG dioxygenase" evidence="3">
    <location>
        <begin position="83"/>
        <end position="121"/>
    </location>
</feature>
<evidence type="ECO:0000259" key="3">
    <source>
        <dbReference type="Pfam" id="PF03171"/>
    </source>
</evidence>
<evidence type="ECO:0000256" key="2">
    <source>
        <dbReference type="SAM" id="SignalP"/>
    </source>
</evidence>
<evidence type="ECO:0000313" key="5">
    <source>
        <dbReference type="Proteomes" id="UP000799324"/>
    </source>
</evidence>
<dbReference type="PANTHER" id="PTHR47990">
    <property type="entry name" value="2-OXOGLUTARATE (2OG) AND FE(II)-DEPENDENT OXYGENASE SUPERFAMILY PROTEIN-RELATED"/>
    <property type="match status" value="1"/>
</dbReference>
<dbReference type="OrthoDB" id="288590at2759"/>
<comment type="similarity">
    <text evidence="1">Belongs to the iron/ascorbate-dependent oxidoreductase family.</text>
</comment>
<dbReference type="Proteomes" id="UP000799324">
    <property type="component" value="Unassembled WGS sequence"/>
</dbReference>
<accession>A0A6A6T1B6</accession>
<evidence type="ECO:0000313" key="4">
    <source>
        <dbReference type="EMBL" id="KAF2653869.1"/>
    </source>
</evidence>
<dbReference type="Pfam" id="PF03171">
    <property type="entry name" value="2OG-FeII_Oxy"/>
    <property type="match status" value="1"/>
</dbReference>
<reference evidence="4" key="1">
    <citation type="journal article" date="2020" name="Stud. Mycol.">
        <title>101 Dothideomycetes genomes: a test case for predicting lifestyles and emergence of pathogens.</title>
        <authorList>
            <person name="Haridas S."/>
            <person name="Albert R."/>
            <person name="Binder M."/>
            <person name="Bloem J."/>
            <person name="Labutti K."/>
            <person name="Salamov A."/>
            <person name="Andreopoulos B."/>
            <person name="Baker S."/>
            <person name="Barry K."/>
            <person name="Bills G."/>
            <person name="Bluhm B."/>
            <person name="Cannon C."/>
            <person name="Castanera R."/>
            <person name="Culley D."/>
            <person name="Daum C."/>
            <person name="Ezra D."/>
            <person name="Gonzalez J."/>
            <person name="Henrissat B."/>
            <person name="Kuo A."/>
            <person name="Liang C."/>
            <person name="Lipzen A."/>
            <person name="Lutzoni F."/>
            <person name="Magnuson J."/>
            <person name="Mondo S."/>
            <person name="Nolan M."/>
            <person name="Ohm R."/>
            <person name="Pangilinan J."/>
            <person name="Park H.-J."/>
            <person name="Ramirez L."/>
            <person name="Alfaro M."/>
            <person name="Sun H."/>
            <person name="Tritt A."/>
            <person name="Yoshinaga Y."/>
            <person name="Zwiers L.-H."/>
            <person name="Turgeon B."/>
            <person name="Goodwin S."/>
            <person name="Spatafora J."/>
            <person name="Crous P."/>
            <person name="Grigoriev I."/>
        </authorList>
    </citation>
    <scope>NUCLEOTIDE SEQUENCE</scope>
    <source>
        <strain evidence="4">CBS 122681</strain>
    </source>
</reference>
<evidence type="ECO:0000256" key="1">
    <source>
        <dbReference type="ARBA" id="ARBA00008056"/>
    </source>
</evidence>